<dbReference type="OrthoDB" id="2436443at2759"/>
<dbReference type="Proteomes" id="UP000789405">
    <property type="component" value="Unassembled WGS sequence"/>
</dbReference>
<evidence type="ECO:0000313" key="2">
    <source>
        <dbReference type="Proteomes" id="UP000789405"/>
    </source>
</evidence>
<keyword evidence="2" id="KW-1185">Reference proteome</keyword>
<dbReference type="EMBL" id="CAJVPY010023780">
    <property type="protein sequence ID" value="CAG8785603.1"/>
    <property type="molecule type" value="Genomic_DNA"/>
</dbReference>
<evidence type="ECO:0000313" key="1">
    <source>
        <dbReference type="EMBL" id="CAG8785603.1"/>
    </source>
</evidence>
<accession>A0A9N9P3V9</accession>
<proteinExistence type="predicted"/>
<protein>
    <submittedName>
        <fullName evidence="1">15263_t:CDS:1</fullName>
    </submittedName>
</protein>
<dbReference type="AlphaFoldDB" id="A0A9N9P3V9"/>
<name>A0A9N9P3V9_9GLOM</name>
<sequence length="193" mass="22242">INIKDAIYYASESWDAVENSVIINCWNKTGILPLVSHEEIEFAAHNQDTILEQQEQDTDMLVVDLTSQDPDPEIENQLNAYLDLNNLHILTEEMLDDSEIIEVVLDEANQYEHGDPDDSDEEEPEISILEGLMGLNKFIGFFEQQTDPGFKAEDLKIFQKYLALVNQKYNESKRQTSISNFFMPQDSLQDYDD</sequence>
<feature type="non-terminal residue" evidence="1">
    <location>
        <position position="1"/>
    </location>
</feature>
<gene>
    <name evidence="1" type="ORF">DERYTH_LOCUS20333</name>
</gene>
<organism evidence="1 2">
    <name type="scientific">Dentiscutata erythropus</name>
    <dbReference type="NCBI Taxonomy" id="1348616"/>
    <lineage>
        <taxon>Eukaryota</taxon>
        <taxon>Fungi</taxon>
        <taxon>Fungi incertae sedis</taxon>
        <taxon>Mucoromycota</taxon>
        <taxon>Glomeromycotina</taxon>
        <taxon>Glomeromycetes</taxon>
        <taxon>Diversisporales</taxon>
        <taxon>Gigasporaceae</taxon>
        <taxon>Dentiscutata</taxon>
    </lineage>
</organism>
<reference evidence="1" key="1">
    <citation type="submission" date="2021-06" db="EMBL/GenBank/DDBJ databases">
        <authorList>
            <person name="Kallberg Y."/>
            <person name="Tangrot J."/>
            <person name="Rosling A."/>
        </authorList>
    </citation>
    <scope>NUCLEOTIDE SEQUENCE</scope>
    <source>
        <strain evidence="1">MA453B</strain>
    </source>
</reference>
<comment type="caution">
    <text evidence="1">The sequence shown here is derived from an EMBL/GenBank/DDBJ whole genome shotgun (WGS) entry which is preliminary data.</text>
</comment>